<evidence type="ECO:0000313" key="2">
    <source>
        <dbReference type="Proteomes" id="UP000187203"/>
    </source>
</evidence>
<dbReference type="PANTHER" id="PTHR47165:SF4">
    <property type="entry name" value="OS03G0429900 PROTEIN"/>
    <property type="match status" value="1"/>
</dbReference>
<dbReference type="PANTHER" id="PTHR47165">
    <property type="entry name" value="OS03G0429900 PROTEIN"/>
    <property type="match status" value="1"/>
</dbReference>
<organism evidence="1 2">
    <name type="scientific">Corchorus olitorius</name>
    <dbReference type="NCBI Taxonomy" id="93759"/>
    <lineage>
        <taxon>Eukaryota</taxon>
        <taxon>Viridiplantae</taxon>
        <taxon>Streptophyta</taxon>
        <taxon>Embryophyta</taxon>
        <taxon>Tracheophyta</taxon>
        <taxon>Spermatophyta</taxon>
        <taxon>Magnoliopsida</taxon>
        <taxon>eudicotyledons</taxon>
        <taxon>Gunneridae</taxon>
        <taxon>Pentapetalae</taxon>
        <taxon>rosids</taxon>
        <taxon>malvids</taxon>
        <taxon>Malvales</taxon>
        <taxon>Malvaceae</taxon>
        <taxon>Grewioideae</taxon>
        <taxon>Apeibeae</taxon>
        <taxon>Corchorus</taxon>
    </lineage>
</organism>
<comment type="caution">
    <text evidence="1">The sequence shown here is derived from an EMBL/GenBank/DDBJ whole genome shotgun (WGS) entry which is preliminary data.</text>
</comment>
<dbReference type="AlphaFoldDB" id="A0A1R3FYU2"/>
<proteinExistence type="predicted"/>
<dbReference type="Gene3D" id="2.40.50.140">
    <property type="entry name" value="Nucleic acid-binding proteins"/>
    <property type="match status" value="1"/>
</dbReference>
<dbReference type="OrthoDB" id="1699198at2759"/>
<reference evidence="2" key="1">
    <citation type="submission" date="2013-09" db="EMBL/GenBank/DDBJ databases">
        <title>Corchorus olitorius genome sequencing.</title>
        <authorList>
            <person name="Alam M."/>
            <person name="Haque M.S."/>
            <person name="Islam M.S."/>
            <person name="Emdad E.M."/>
            <person name="Islam M.M."/>
            <person name="Ahmed B."/>
            <person name="Halim A."/>
            <person name="Hossen Q.M.M."/>
            <person name="Hossain M.Z."/>
            <person name="Ahmed R."/>
            <person name="Khan M.M."/>
            <person name="Islam R."/>
            <person name="Rashid M.M."/>
            <person name="Khan S.A."/>
            <person name="Rahman M.S."/>
            <person name="Alam M."/>
            <person name="Yahiya A.S."/>
            <person name="Khan M.S."/>
            <person name="Azam M.S."/>
            <person name="Haque T."/>
            <person name="Lashkar M.Z.H."/>
            <person name="Akhand A.I."/>
            <person name="Morshed G."/>
            <person name="Roy S."/>
            <person name="Uddin K.S."/>
            <person name="Rabeya T."/>
            <person name="Hossain A.S."/>
            <person name="Chowdhury A."/>
            <person name="Snigdha A.R."/>
            <person name="Mortoza M.S."/>
            <person name="Matin S.A."/>
            <person name="Hoque S.M.E."/>
            <person name="Islam M.K."/>
            <person name="Roy D.K."/>
            <person name="Haider R."/>
            <person name="Moosa M.M."/>
            <person name="Elias S.M."/>
            <person name="Hasan A.M."/>
            <person name="Jahan S."/>
            <person name="Shafiuddin M."/>
            <person name="Mahmood N."/>
            <person name="Shommy N.S."/>
        </authorList>
    </citation>
    <scope>NUCLEOTIDE SEQUENCE [LARGE SCALE GENOMIC DNA]</scope>
    <source>
        <strain evidence="2">cv. O-4</strain>
    </source>
</reference>
<dbReference type="EMBL" id="AWUE01024358">
    <property type="protein sequence ID" value="OMO50998.1"/>
    <property type="molecule type" value="Genomic_DNA"/>
</dbReference>
<dbReference type="Proteomes" id="UP000187203">
    <property type="component" value="Unassembled WGS sequence"/>
</dbReference>
<accession>A0A1R3FYU2</accession>
<dbReference type="InterPro" id="IPR012340">
    <property type="entry name" value="NA-bd_OB-fold"/>
</dbReference>
<protein>
    <submittedName>
        <fullName evidence="1">Uncharacterized protein</fullName>
    </submittedName>
</protein>
<keyword evidence="2" id="KW-1185">Reference proteome</keyword>
<gene>
    <name evidence="1" type="ORF">COLO4_37850</name>
</gene>
<name>A0A1R3FYU2_9ROSI</name>
<evidence type="ECO:0000313" key="1">
    <source>
        <dbReference type="EMBL" id="OMO50998.1"/>
    </source>
</evidence>
<sequence length="181" mass="20568">MSSSLVKRERVQLSLCSLGRLKSAMKGSAMEVVIPKGILRWFSGRISKGGVYKILRFETVECKLSFVAIPSTYVIYFSTSTHVEEVLESIHMYLRYFFRFSSFEEICSRSDKELVLTDVIGVLTHVGEKSTIERSSGHGMVDKIDIMIKLLRVEFMGKSETRRLPPIIVYVGKSGIEERCL</sequence>